<accession>A0A2N8LAK4</accession>
<evidence type="ECO:0000313" key="2">
    <source>
        <dbReference type="EMBL" id="PND47184.1"/>
    </source>
</evidence>
<reference evidence="2 3" key="1">
    <citation type="submission" date="2015-12" db="EMBL/GenBank/DDBJ databases">
        <title>Streptococcus penaeicida sp. nov.</title>
        <authorList>
            <person name="Gomez-Gil B."/>
            <person name="Morales-Covarrubias M."/>
        </authorList>
    </citation>
    <scope>NUCLEOTIDE SEQUENCE [LARGE SCALE GENOMIC DNA]</scope>
    <source>
        <strain evidence="2 3">CAIM 1838</strain>
    </source>
</reference>
<name>A0A2N8LAK4_9STRE</name>
<gene>
    <name evidence="2" type="ORF">AT575_08510</name>
</gene>
<feature type="transmembrane region" description="Helical" evidence="1">
    <location>
        <begin position="30"/>
        <end position="47"/>
    </location>
</feature>
<keyword evidence="1" id="KW-0812">Transmembrane</keyword>
<evidence type="ECO:0000256" key="1">
    <source>
        <dbReference type="SAM" id="Phobius"/>
    </source>
</evidence>
<dbReference type="EMBL" id="LOCM01000031">
    <property type="protein sequence ID" value="PND47184.1"/>
    <property type="molecule type" value="Genomic_DNA"/>
</dbReference>
<protein>
    <submittedName>
        <fullName evidence="2">Uncharacterized protein</fullName>
    </submittedName>
</protein>
<dbReference type="AlphaFoldDB" id="A0A2N8LAK4"/>
<feature type="transmembrane region" description="Helical" evidence="1">
    <location>
        <begin position="5"/>
        <end position="24"/>
    </location>
</feature>
<keyword evidence="1" id="KW-0472">Membrane</keyword>
<evidence type="ECO:0000313" key="3">
    <source>
        <dbReference type="Proteomes" id="UP000235963"/>
    </source>
</evidence>
<organism evidence="2 3">
    <name type="scientific">Streptococcus penaeicida</name>
    <dbReference type="NCBI Taxonomy" id="1765960"/>
    <lineage>
        <taxon>Bacteria</taxon>
        <taxon>Bacillati</taxon>
        <taxon>Bacillota</taxon>
        <taxon>Bacilli</taxon>
        <taxon>Lactobacillales</taxon>
        <taxon>Streptococcaceae</taxon>
        <taxon>Streptococcus</taxon>
    </lineage>
</organism>
<keyword evidence="3" id="KW-1185">Reference proteome</keyword>
<dbReference type="Proteomes" id="UP000235963">
    <property type="component" value="Unassembled WGS sequence"/>
</dbReference>
<comment type="caution">
    <text evidence="2">The sequence shown here is derived from an EMBL/GenBank/DDBJ whole genome shotgun (WGS) entry which is preliminary data.</text>
</comment>
<dbReference type="RefSeq" id="WP_102777990.1">
    <property type="nucleotide sequence ID" value="NZ_CBCSGP010000029.1"/>
</dbReference>
<sequence>MIMNLALFGIKMLYYIVAHIFLKLINWSDFFTWILTISVSSVFYYLLSYRRIKVIGITIKQINKSIKQPISFILRDCKEYQNGVENELVVSNPRNEQFLHKIEINFLEINDYKYNEDKFQVFFNYRSQEIYIVQINNGSQLSKQYEIKVQIFSKDLDLYLINKNVNTKSISSGEICILERISLDTLSLGKNITIFQKLTIKIKSINSDNLLSILYLRYDYLENDYKLAGSLGAGSPQSNREAIPVLLLNDRYDTGPYHFTLNKILNNGINLLKWIVLVDFPVKIKYEVILKNIDGKILYKYIVKSTKIKFPKYKFNDPFNREFENILLNMDSDIITYDEIVERNKEENLHLPINNINWNYNIYID</sequence>
<proteinExistence type="predicted"/>
<keyword evidence="1" id="KW-1133">Transmembrane helix</keyword>